<gene>
    <name evidence="2" type="ORF">L596_012489</name>
</gene>
<proteinExistence type="predicted"/>
<evidence type="ECO:0000313" key="2">
    <source>
        <dbReference type="EMBL" id="TKR88208.1"/>
    </source>
</evidence>
<feature type="region of interest" description="Disordered" evidence="1">
    <location>
        <begin position="304"/>
        <end position="334"/>
    </location>
</feature>
<reference evidence="2 3" key="2">
    <citation type="journal article" date="2019" name="G3 (Bethesda)">
        <title>Hybrid Assembly of the Genome of the Entomopathogenic Nematode Steinernema carpocapsae Identifies the X-Chromosome.</title>
        <authorList>
            <person name="Serra L."/>
            <person name="Macchietto M."/>
            <person name="Macias-Munoz A."/>
            <person name="McGill C.J."/>
            <person name="Rodriguez I.M."/>
            <person name="Rodriguez B."/>
            <person name="Murad R."/>
            <person name="Mortazavi A."/>
        </authorList>
    </citation>
    <scope>NUCLEOTIDE SEQUENCE [LARGE SCALE GENOMIC DNA]</scope>
    <source>
        <strain evidence="2 3">ALL</strain>
    </source>
</reference>
<keyword evidence="3" id="KW-1185">Reference proteome</keyword>
<feature type="region of interest" description="Disordered" evidence="1">
    <location>
        <begin position="233"/>
        <end position="278"/>
    </location>
</feature>
<comment type="caution">
    <text evidence="2">The sequence shown here is derived from an EMBL/GenBank/DDBJ whole genome shotgun (WGS) entry which is preliminary data.</text>
</comment>
<feature type="compositionally biased region" description="Polar residues" evidence="1">
    <location>
        <begin position="169"/>
        <end position="182"/>
    </location>
</feature>
<feature type="region of interest" description="Disordered" evidence="1">
    <location>
        <begin position="97"/>
        <end position="143"/>
    </location>
</feature>
<dbReference type="AlphaFoldDB" id="A0A4U5NXB9"/>
<reference evidence="2 3" key="1">
    <citation type="journal article" date="2015" name="Genome Biol.">
        <title>Comparative genomics of Steinernema reveals deeply conserved gene regulatory networks.</title>
        <authorList>
            <person name="Dillman A.R."/>
            <person name="Macchietto M."/>
            <person name="Porter C.F."/>
            <person name="Rogers A."/>
            <person name="Williams B."/>
            <person name="Antoshechkin I."/>
            <person name="Lee M.M."/>
            <person name="Goodwin Z."/>
            <person name="Lu X."/>
            <person name="Lewis E.E."/>
            <person name="Goodrich-Blair H."/>
            <person name="Stock S.P."/>
            <person name="Adams B.J."/>
            <person name="Sternberg P.W."/>
            <person name="Mortazavi A."/>
        </authorList>
    </citation>
    <scope>NUCLEOTIDE SEQUENCE [LARGE SCALE GENOMIC DNA]</scope>
    <source>
        <strain evidence="2 3">ALL</strain>
    </source>
</reference>
<dbReference type="EMBL" id="AZBU02000003">
    <property type="protein sequence ID" value="TKR88208.1"/>
    <property type="molecule type" value="Genomic_DNA"/>
</dbReference>
<feature type="compositionally biased region" description="Low complexity" evidence="1">
    <location>
        <begin position="183"/>
        <end position="197"/>
    </location>
</feature>
<sequence>MMDQAASSLSLDQIRQLMALQGIQQQPPTTTSSVNPYLMLQDQGSLNELLLQQQLQQQQLAALAAAQNQSAFRRPQQVELRVQRHFRRRHAAFSASLHNAQRDHRSHNPGQPSARHSGPIPDVPTHAAGSTSSASPTGPNAALQSQQQMLMTLHAQQLMQQAQELIQHAQRQTQPEPMQVSATPTTTSSPQLSTSPQPRKRAFTEITRLPPKVAHKQSQKVKKEAEGSMLNKILFDDDDEEEHRPNSAPNSNAKRRSVDPDSPDRHHPKNLEPSDPDMRLMESKVAMFLMSGISCAMDVDSVLNEGLGDESPSKTSPDSGYTSRSASNGSNCNSAPASLDCETHSNEIQVIYEKFKDYEQQPKVEAFVVHSSRSEASSPLEEKPRSRLSSVSLPMPIFHQMVDNILNTCLA</sequence>
<feature type="compositionally biased region" description="Polar residues" evidence="1">
    <location>
        <begin position="313"/>
        <end position="334"/>
    </location>
</feature>
<dbReference type="OrthoDB" id="10560400at2759"/>
<dbReference type="Proteomes" id="UP000298663">
    <property type="component" value="Unassembled WGS sequence"/>
</dbReference>
<protein>
    <submittedName>
        <fullName evidence="2">Uncharacterized protein</fullName>
    </submittedName>
</protein>
<evidence type="ECO:0000256" key="1">
    <source>
        <dbReference type="SAM" id="MobiDB-lite"/>
    </source>
</evidence>
<feature type="compositionally biased region" description="Low complexity" evidence="1">
    <location>
        <begin position="127"/>
        <end position="143"/>
    </location>
</feature>
<feature type="compositionally biased region" description="Basic and acidic residues" evidence="1">
    <location>
        <begin position="256"/>
        <end position="278"/>
    </location>
</feature>
<name>A0A4U5NXB9_STECR</name>
<organism evidence="2 3">
    <name type="scientific">Steinernema carpocapsae</name>
    <name type="common">Entomopathogenic nematode</name>
    <dbReference type="NCBI Taxonomy" id="34508"/>
    <lineage>
        <taxon>Eukaryota</taxon>
        <taxon>Metazoa</taxon>
        <taxon>Ecdysozoa</taxon>
        <taxon>Nematoda</taxon>
        <taxon>Chromadorea</taxon>
        <taxon>Rhabditida</taxon>
        <taxon>Tylenchina</taxon>
        <taxon>Panagrolaimomorpha</taxon>
        <taxon>Strongyloidoidea</taxon>
        <taxon>Steinernematidae</taxon>
        <taxon>Steinernema</taxon>
    </lineage>
</organism>
<accession>A0A4U5NXB9</accession>
<evidence type="ECO:0000313" key="3">
    <source>
        <dbReference type="Proteomes" id="UP000298663"/>
    </source>
</evidence>
<feature type="region of interest" description="Disordered" evidence="1">
    <location>
        <begin position="166"/>
        <end position="200"/>
    </location>
</feature>